<accession>A0A6C0EJU9</accession>
<name>A0A6C0EJU9_9ZZZZ</name>
<dbReference type="EMBL" id="MN738864">
    <property type="protein sequence ID" value="QHT28713.1"/>
    <property type="molecule type" value="Genomic_DNA"/>
</dbReference>
<protein>
    <submittedName>
        <fullName evidence="1">Uncharacterized protein</fullName>
    </submittedName>
</protein>
<dbReference type="AlphaFoldDB" id="A0A6C0EJU9"/>
<reference evidence="1" key="1">
    <citation type="journal article" date="2020" name="Nature">
        <title>Giant virus diversity and host interactions through global metagenomics.</title>
        <authorList>
            <person name="Schulz F."/>
            <person name="Roux S."/>
            <person name="Paez-Espino D."/>
            <person name="Jungbluth S."/>
            <person name="Walsh D.A."/>
            <person name="Denef V.J."/>
            <person name="McMahon K.D."/>
            <person name="Konstantinidis K.T."/>
            <person name="Eloe-Fadrosh E.A."/>
            <person name="Kyrpides N.C."/>
            <person name="Woyke T."/>
        </authorList>
    </citation>
    <scope>NUCLEOTIDE SEQUENCE</scope>
    <source>
        <strain evidence="1">GVMAG-M-3300001351-8</strain>
    </source>
</reference>
<evidence type="ECO:0000313" key="1">
    <source>
        <dbReference type="EMBL" id="QHT28713.1"/>
    </source>
</evidence>
<proteinExistence type="predicted"/>
<organism evidence="1">
    <name type="scientific">viral metagenome</name>
    <dbReference type="NCBI Taxonomy" id="1070528"/>
    <lineage>
        <taxon>unclassified sequences</taxon>
        <taxon>metagenomes</taxon>
        <taxon>organismal metagenomes</taxon>
    </lineage>
</organism>
<sequence length="313" mass="36753">MYSKIINPKTNRYVNINSKLGKSILKKYIGGSIKLKYDPTPKLDFLKKIPSEDKHLPHYIENSKCKPIRYKLGYNIQTGDIRSTLTLLDNIRLFYNNVFNIRKNVVDRKTGSKDYVYDNATRCHIFLNKDTETPEKFKQKIDGFRRSSEKLLVDLRAKINKINHEIFDPIKTINSISTQPQWQTEPITMYIKSIDLKNLIINIEQQCKLIIETLERNVKQLLDSVAEIETILEKLFNFSWTQGDSKETLIGMFYQLNNNIDREFQTFREATYSYANTLNEDFIIENLSIYMENLKDISVNKLSVEQVVKILDL</sequence>